<dbReference type="Proteomes" id="UP000887565">
    <property type="component" value="Unplaced"/>
</dbReference>
<dbReference type="AlphaFoldDB" id="A0A915I3S6"/>
<name>A0A915I3S6_ROMCU</name>
<evidence type="ECO:0000313" key="1">
    <source>
        <dbReference type="Proteomes" id="UP000887565"/>
    </source>
</evidence>
<dbReference type="WBParaSite" id="nRc.2.0.1.t08485-RA">
    <property type="protein sequence ID" value="nRc.2.0.1.t08485-RA"/>
    <property type="gene ID" value="nRc.2.0.1.g08485"/>
</dbReference>
<protein>
    <submittedName>
        <fullName evidence="2">Uncharacterized protein</fullName>
    </submittedName>
</protein>
<accession>A0A915I3S6</accession>
<evidence type="ECO:0000313" key="2">
    <source>
        <dbReference type="WBParaSite" id="nRc.2.0.1.t08485-RA"/>
    </source>
</evidence>
<organism evidence="1 2">
    <name type="scientific">Romanomermis culicivorax</name>
    <name type="common">Nematode worm</name>
    <dbReference type="NCBI Taxonomy" id="13658"/>
    <lineage>
        <taxon>Eukaryota</taxon>
        <taxon>Metazoa</taxon>
        <taxon>Ecdysozoa</taxon>
        <taxon>Nematoda</taxon>
        <taxon>Enoplea</taxon>
        <taxon>Dorylaimia</taxon>
        <taxon>Mermithida</taxon>
        <taxon>Mermithoidea</taxon>
        <taxon>Mermithidae</taxon>
        <taxon>Romanomermis</taxon>
    </lineage>
</organism>
<sequence>MNEPMIEQLGGPFIVTDVSTIDNNTVTIDALDTPGRPQLVDISRLKPFIPCPARDTFMAEAGGSQCQQINAAQQH</sequence>
<keyword evidence="1" id="KW-1185">Reference proteome</keyword>
<reference evidence="2" key="1">
    <citation type="submission" date="2022-11" db="UniProtKB">
        <authorList>
            <consortium name="WormBaseParasite"/>
        </authorList>
    </citation>
    <scope>IDENTIFICATION</scope>
</reference>
<proteinExistence type="predicted"/>